<dbReference type="OMA" id="RSHKILY"/>
<evidence type="ECO:0000313" key="2">
    <source>
        <dbReference type="Proteomes" id="UP000030748"/>
    </source>
</evidence>
<accession>A0A022R6N7</accession>
<dbReference type="Proteomes" id="UP000030748">
    <property type="component" value="Unassembled WGS sequence"/>
</dbReference>
<dbReference type="PhylomeDB" id="A0A022R6N7"/>
<reference evidence="1 2" key="1">
    <citation type="journal article" date="2013" name="Proc. Natl. Acad. Sci. U.S.A.">
        <title>Fine-scale variation in meiotic recombination in Mimulus inferred from population shotgun sequencing.</title>
        <authorList>
            <person name="Hellsten U."/>
            <person name="Wright K.M."/>
            <person name="Jenkins J."/>
            <person name="Shu S."/>
            <person name="Yuan Y."/>
            <person name="Wessler S.R."/>
            <person name="Schmutz J."/>
            <person name="Willis J.H."/>
            <person name="Rokhsar D.S."/>
        </authorList>
    </citation>
    <scope>NUCLEOTIDE SEQUENCE [LARGE SCALE GENOMIC DNA]</scope>
    <source>
        <strain evidence="2">cv. DUN x IM62</strain>
    </source>
</reference>
<dbReference type="InterPro" id="IPR007750">
    <property type="entry name" value="DUF674"/>
</dbReference>
<dbReference type="EMBL" id="KI630592">
    <property type="protein sequence ID" value="EYU36132.1"/>
    <property type="molecule type" value="Genomic_DNA"/>
</dbReference>
<evidence type="ECO:0008006" key="3">
    <source>
        <dbReference type="Google" id="ProtNLM"/>
    </source>
</evidence>
<dbReference type="PANTHER" id="PTHR33103:SF19">
    <property type="entry name" value="OS09G0544700 PROTEIN"/>
    <property type="match status" value="1"/>
</dbReference>
<dbReference type="AlphaFoldDB" id="A0A022R6N7"/>
<dbReference type="KEGG" id="egt:105958706"/>
<dbReference type="eggNOG" id="KOG0017">
    <property type="taxonomic scope" value="Eukaryota"/>
</dbReference>
<name>A0A022R6N7_ERYGU</name>
<protein>
    <recommendedName>
        <fullName evidence="3">DUF674 domain-containing protein</fullName>
    </recommendedName>
</protein>
<gene>
    <name evidence="1" type="ORF">MIMGU_mgv1a024373mg</name>
</gene>
<evidence type="ECO:0000313" key="1">
    <source>
        <dbReference type="EMBL" id="EYU36132.1"/>
    </source>
</evidence>
<dbReference type="Pfam" id="PF05056">
    <property type="entry name" value="DUF674"/>
    <property type="match status" value="2"/>
</dbReference>
<dbReference type="OrthoDB" id="2014278at2759"/>
<sequence>MAAAAAAEEESKATTRLKLLIDTKGKRVLYAEAGKEFADFLFQILSLPLATIVSLLRKRDTFGSLTNLYESMENLNDSYMQYTGTKDSTLKPVPPVNVPLLGVGNKISKCSVGSSFASKDRNATCPSCKKKLFLCCKYKEMRNAGLIFKDMVTYMVMDDLTVTPLSTMSSIALLRKHHINQFSDQLEEKIVDIGMDEALKLLNATLRTKKVLTDVFLENSCSVKREVDII</sequence>
<keyword evidence="2" id="KW-1185">Reference proteome</keyword>
<organism evidence="1 2">
    <name type="scientific">Erythranthe guttata</name>
    <name type="common">Yellow monkey flower</name>
    <name type="synonym">Mimulus guttatus</name>
    <dbReference type="NCBI Taxonomy" id="4155"/>
    <lineage>
        <taxon>Eukaryota</taxon>
        <taxon>Viridiplantae</taxon>
        <taxon>Streptophyta</taxon>
        <taxon>Embryophyta</taxon>
        <taxon>Tracheophyta</taxon>
        <taxon>Spermatophyta</taxon>
        <taxon>Magnoliopsida</taxon>
        <taxon>eudicotyledons</taxon>
        <taxon>Gunneridae</taxon>
        <taxon>Pentapetalae</taxon>
        <taxon>asterids</taxon>
        <taxon>lamiids</taxon>
        <taxon>Lamiales</taxon>
        <taxon>Phrymaceae</taxon>
        <taxon>Erythranthe</taxon>
    </lineage>
</organism>
<proteinExistence type="predicted"/>
<dbReference type="PANTHER" id="PTHR33103">
    <property type="entry name" value="OS01G0153900 PROTEIN"/>
    <property type="match status" value="1"/>
</dbReference>